<feature type="binding site" evidence="19">
    <location>
        <position position="774"/>
    </location>
    <ligand>
        <name>ATP</name>
        <dbReference type="ChEBI" id="CHEBI:30616"/>
    </ligand>
</feature>
<dbReference type="Pfam" id="PF07679">
    <property type="entry name" value="I-set"/>
    <property type="match status" value="1"/>
</dbReference>
<dbReference type="FunFam" id="2.60.40.10:FF:000020">
    <property type="entry name" value="Fibroblast growth factor receptor"/>
    <property type="match status" value="1"/>
</dbReference>
<evidence type="ECO:0000313" key="23">
    <source>
        <dbReference type="EMBL" id="PFX15764.1"/>
    </source>
</evidence>
<reference evidence="24" key="1">
    <citation type="journal article" date="2017" name="bioRxiv">
        <title>Comparative analysis of the genomes of Stylophora pistillata and Acropora digitifera provides evidence for extensive differences between species of corals.</title>
        <authorList>
            <person name="Voolstra C.R."/>
            <person name="Li Y."/>
            <person name="Liew Y.J."/>
            <person name="Baumgarten S."/>
            <person name="Zoccola D."/>
            <person name="Flot J.-F."/>
            <person name="Tambutte S."/>
            <person name="Allemand D."/>
            <person name="Aranda M."/>
        </authorList>
    </citation>
    <scope>NUCLEOTIDE SEQUENCE [LARGE SCALE GENOMIC DNA]</scope>
</reference>
<dbReference type="Gene3D" id="1.10.510.10">
    <property type="entry name" value="Transferase(Phosphotransferase) domain 1"/>
    <property type="match status" value="1"/>
</dbReference>
<evidence type="ECO:0000256" key="15">
    <source>
        <dbReference type="ARBA" id="ARBA00023170"/>
    </source>
</evidence>
<dbReference type="PROSITE" id="PS50011">
    <property type="entry name" value="PROTEIN_KINASE_DOM"/>
    <property type="match status" value="1"/>
</dbReference>
<evidence type="ECO:0000256" key="8">
    <source>
        <dbReference type="ARBA" id="ARBA00022741"/>
    </source>
</evidence>
<dbReference type="EC" id="2.7.10.1" evidence="2"/>
<gene>
    <name evidence="23" type="primary">FGFR1</name>
    <name evidence="23" type="ORF">AWC38_SpisGene20004</name>
</gene>
<dbReference type="InterPro" id="IPR008266">
    <property type="entry name" value="Tyr_kinase_AS"/>
</dbReference>
<dbReference type="InterPro" id="IPR000719">
    <property type="entry name" value="Prot_kinase_dom"/>
</dbReference>
<keyword evidence="24" id="KW-1185">Reference proteome</keyword>
<comment type="subcellular location">
    <subcellularLocation>
        <location evidence="1">Membrane</location>
        <topology evidence="1">Single-pass membrane protein</topology>
    </subcellularLocation>
</comment>
<dbReference type="InterPro" id="IPR013783">
    <property type="entry name" value="Ig-like_fold"/>
</dbReference>
<feature type="domain" description="Ig-like" evidence="22">
    <location>
        <begin position="95"/>
        <end position="212"/>
    </location>
</feature>
<keyword evidence="11 20" id="KW-1133">Transmembrane helix</keyword>
<evidence type="ECO:0000313" key="24">
    <source>
        <dbReference type="Proteomes" id="UP000225706"/>
    </source>
</evidence>
<keyword evidence="8 19" id="KW-0547">Nucleotide-binding</keyword>
<evidence type="ECO:0000256" key="6">
    <source>
        <dbReference type="ARBA" id="ARBA00022729"/>
    </source>
</evidence>
<evidence type="ECO:0000256" key="12">
    <source>
        <dbReference type="ARBA" id="ARBA00023136"/>
    </source>
</evidence>
<keyword evidence="17" id="KW-0393">Immunoglobulin domain</keyword>
<dbReference type="SUPFAM" id="SSF56112">
    <property type="entry name" value="Protein kinase-like (PK-like)"/>
    <property type="match status" value="1"/>
</dbReference>
<dbReference type="SUPFAM" id="SSF48726">
    <property type="entry name" value="Immunoglobulin"/>
    <property type="match status" value="5"/>
</dbReference>
<dbReference type="InterPro" id="IPR013098">
    <property type="entry name" value="Ig_I-set"/>
</dbReference>
<dbReference type="InterPro" id="IPR017441">
    <property type="entry name" value="Protein_kinase_ATP_BS"/>
</dbReference>
<dbReference type="GO" id="GO:0007169">
    <property type="term" value="P:cell surface receptor protein tyrosine kinase signaling pathway"/>
    <property type="evidence" value="ECO:0007669"/>
    <property type="project" value="TreeGrafter"/>
</dbReference>
<keyword evidence="6" id="KW-0732">Signal</keyword>
<evidence type="ECO:0000256" key="18">
    <source>
        <dbReference type="ARBA" id="ARBA00051243"/>
    </source>
</evidence>
<dbReference type="PROSITE" id="PS00107">
    <property type="entry name" value="PROTEIN_KINASE_ATP"/>
    <property type="match status" value="1"/>
</dbReference>
<keyword evidence="10 19" id="KW-0067">ATP-binding</keyword>
<keyword evidence="15 23" id="KW-0675">Receptor</keyword>
<feature type="domain" description="Ig-like" evidence="22">
    <location>
        <begin position="409"/>
        <end position="502"/>
    </location>
</feature>
<dbReference type="OrthoDB" id="6159398at2759"/>
<evidence type="ECO:0000256" key="14">
    <source>
        <dbReference type="ARBA" id="ARBA00023157"/>
    </source>
</evidence>
<dbReference type="PANTHER" id="PTHR24416:SF550">
    <property type="entry name" value="FIBROBLAST GROWTH FACTOR RECEPTOR HOMOLOG 1-RELATED"/>
    <property type="match status" value="1"/>
</dbReference>
<dbReference type="InterPro" id="IPR003598">
    <property type="entry name" value="Ig_sub2"/>
</dbReference>
<evidence type="ECO:0000256" key="20">
    <source>
        <dbReference type="SAM" id="Phobius"/>
    </source>
</evidence>
<dbReference type="GO" id="GO:0005886">
    <property type="term" value="C:plasma membrane"/>
    <property type="evidence" value="ECO:0007669"/>
    <property type="project" value="TreeGrafter"/>
</dbReference>
<keyword evidence="16" id="KW-0325">Glycoprotein</keyword>
<keyword evidence="5 20" id="KW-0812">Transmembrane</keyword>
<dbReference type="PROSITE" id="PS50835">
    <property type="entry name" value="IG_LIKE"/>
    <property type="match status" value="5"/>
</dbReference>
<evidence type="ECO:0000259" key="21">
    <source>
        <dbReference type="PROSITE" id="PS50011"/>
    </source>
</evidence>
<dbReference type="Gene3D" id="2.60.40.10">
    <property type="entry name" value="Immunoglobulins"/>
    <property type="match status" value="5"/>
</dbReference>
<feature type="domain" description="Ig-like" evidence="22">
    <location>
        <begin position="512"/>
        <end position="605"/>
    </location>
</feature>
<dbReference type="SMART" id="SM00409">
    <property type="entry name" value="IG"/>
    <property type="match status" value="5"/>
</dbReference>
<dbReference type="InterPro" id="IPR011009">
    <property type="entry name" value="Kinase-like_dom_sf"/>
</dbReference>
<keyword evidence="13" id="KW-0829">Tyrosine-protein kinase</keyword>
<dbReference type="InterPro" id="IPR001245">
    <property type="entry name" value="Ser-Thr/Tyr_kinase_cat_dom"/>
</dbReference>
<feature type="domain" description="Ig-like" evidence="22">
    <location>
        <begin position="223"/>
        <end position="340"/>
    </location>
</feature>
<evidence type="ECO:0000256" key="3">
    <source>
        <dbReference type="ARBA" id="ARBA00022553"/>
    </source>
</evidence>
<comment type="catalytic activity">
    <reaction evidence="18">
        <text>L-tyrosyl-[protein] + ATP = O-phospho-L-tyrosyl-[protein] + ADP + H(+)</text>
        <dbReference type="Rhea" id="RHEA:10596"/>
        <dbReference type="Rhea" id="RHEA-COMP:10136"/>
        <dbReference type="Rhea" id="RHEA-COMP:20101"/>
        <dbReference type="ChEBI" id="CHEBI:15378"/>
        <dbReference type="ChEBI" id="CHEBI:30616"/>
        <dbReference type="ChEBI" id="CHEBI:46858"/>
        <dbReference type="ChEBI" id="CHEBI:61978"/>
        <dbReference type="ChEBI" id="CHEBI:456216"/>
        <dbReference type="EC" id="2.7.10.1"/>
    </reaction>
</comment>
<keyword evidence="4" id="KW-0808">Transferase</keyword>
<evidence type="ECO:0000256" key="17">
    <source>
        <dbReference type="ARBA" id="ARBA00023319"/>
    </source>
</evidence>
<dbReference type="InterPro" id="IPR036179">
    <property type="entry name" value="Ig-like_dom_sf"/>
</dbReference>
<evidence type="ECO:0000256" key="16">
    <source>
        <dbReference type="ARBA" id="ARBA00023180"/>
    </source>
</evidence>
<organism evidence="23 24">
    <name type="scientific">Stylophora pistillata</name>
    <name type="common">Smooth cauliflower coral</name>
    <dbReference type="NCBI Taxonomy" id="50429"/>
    <lineage>
        <taxon>Eukaryota</taxon>
        <taxon>Metazoa</taxon>
        <taxon>Cnidaria</taxon>
        <taxon>Anthozoa</taxon>
        <taxon>Hexacorallia</taxon>
        <taxon>Scleractinia</taxon>
        <taxon>Astrocoeniina</taxon>
        <taxon>Pocilloporidae</taxon>
        <taxon>Stylophora</taxon>
    </lineage>
</organism>
<evidence type="ECO:0000256" key="2">
    <source>
        <dbReference type="ARBA" id="ARBA00011902"/>
    </source>
</evidence>
<keyword evidence="9" id="KW-0418">Kinase</keyword>
<protein>
    <recommendedName>
        <fullName evidence="2">receptor protein-tyrosine kinase</fullName>
        <ecNumber evidence="2">2.7.10.1</ecNumber>
    </recommendedName>
</protein>
<dbReference type="InterPro" id="IPR007110">
    <property type="entry name" value="Ig-like_dom"/>
</dbReference>
<dbReference type="FunFam" id="2.60.40.10:FF:000016">
    <property type="entry name" value="Fibroblast growth factor receptor"/>
    <property type="match status" value="2"/>
</dbReference>
<dbReference type="STRING" id="50429.A0A2B4RBN4"/>
<dbReference type="GO" id="GO:0005524">
    <property type="term" value="F:ATP binding"/>
    <property type="evidence" value="ECO:0007669"/>
    <property type="project" value="UniProtKB-UniRule"/>
</dbReference>
<evidence type="ECO:0000259" key="22">
    <source>
        <dbReference type="PROSITE" id="PS50835"/>
    </source>
</evidence>
<dbReference type="EMBL" id="LSMT01000613">
    <property type="protein sequence ID" value="PFX15764.1"/>
    <property type="molecule type" value="Genomic_DNA"/>
</dbReference>
<keyword evidence="12 20" id="KW-0472">Membrane</keyword>
<evidence type="ECO:0000256" key="10">
    <source>
        <dbReference type="ARBA" id="ARBA00022840"/>
    </source>
</evidence>
<keyword evidence="7" id="KW-0677">Repeat</keyword>
<comment type="caution">
    <text evidence="23">The sequence shown here is derived from an EMBL/GenBank/DDBJ whole genome shotgun (WGS) entry which is preliminary data.</text>
</comment>
<dbReference type="Pfam" id="PF13927">
    <property type="entry name" value="Ig_3"/>
    <property type="match status" value="3"/>
</dbReference>
<name>A0A2B4RBN4_STYPI</name>
<dbReference type="Gene3D" id="3.30.200.20">
    <property type="entry name" value="Phosphorylase Kinase, domain 1"/>
    <property type="match status" value="1"/>
</dbReference>
<evidence type="ECO:0000256" key="1">
    <source>
        <dbReference type="ARBA" id="ARBA00004167"/>
    </source>
</evidence>
<dbReference type="GO" id="GO:0004714">
    <property type="term" value="F:transmembrane receptor protein tyrosine kinase activity"/>
    <property type="evidence" value="ECO:0007669"/>
    <property type="project" value="UniProtKB-EC"/>
</dbReference>
<dbReference type="InterPro" id="IPR050122">
    <property type="entry name" value="RTK"/>
</dbReference>
<dbReference type="SMART" id="SM00219">
    <property type="entry name" value="TyrKc"/>
    <property type="match status" value="1"/>
</dbReference>
<evidence type="ECO:0000256" key="7">
    <source>
        <dbReference type="ARBA" id="ARBA00022737"/>
    </source>
</evidence>
<evidence type="ECO:0000256" key="9">
    <source>
        <dbReference type="ARBA" id="ARBA00022777"/>
    </source>
</evidence>
<dbReference type="InterPro" id="IPR003599">
    <property type="entry name" value="Ig_sub"/>
</dbReference>
<evidence type="ECO:0000256" key="13">
    <source>
        <dbReference type="ARBA" id="ARBA00023137"/>
    </source>
</evidence>
<dbReference type="CDD" id="cd00096">
    <property type="entry name" value="Ig"/>
    <property type="match status" value="1"/>
</dbReference>
<evidence type="ECO:0000256" key="19">
    <source>
        <dbReference type="PROSITE-ProRule" id="PRU10141"/>
    </source>
</evidence>
<dbReference type="GO" id="GO:0043235">
    <property type="term" value="C:receptor complex"/>
    <property type="evidence" value="ECO:0007669"/>
    <property type="project" value="TreeGrafter"/>
</dbReference>
<evidence type="ECO:0000256" key="4">
    <source>
        <dbReference type="ARBA" id="ARBA00022679"/>
    </source>
</evidence>
<accession>A0A2B4RBN4</accession>
<feature type="domain" description="Protein kinase" evidence="21">
    <location>
        <begin position="745"/>
        <end position="992"/>
    </location>
</feature>
<dbReference type="PANTHER" id="PTHR24416">
    <property type="entry name" value="TYROSINE-PROTEIN KINASE RECEPTOR"/>
    <property type="match status" value="1"/>
</dbReference>
<feature type="transmembrane region" description="Helical" evidence="20">
    <location>
        <begin position="639"/>
        <end position="662"/>
    </location>
</feature>
<dbReference type="Pfam" id="PF07714">
    <property type="entry name" value="PK_Tyr_Ser-Thr"/>
    <property type="match status" value="1"/>
</dbReference>
<proteinExistence type="predicted"/>
<evidence type="ECO:0000256" key="5">
    <source>
        <dbReference type="ARBA" id="ARBA00022692"/>
    </source>
</evidence>
<sequence>MRRNRIAIPVGNSVKLTCSADGNPRPTVEWYKDGKLFKERNGGRKLHLSQWTTSLSLMDLVPSDTGSYMCNVSNSYGWINHTYELEVRERVRAEPVLLPMENVTVNPGENATFKCKAFTDSMPNFQWVRWFPVRSNVSTNSSANGSIERPLYQILNKDKTHQQVILTPSNGKQFELHGVKFTLMNVTKKDVGKYTCIVGNAVGYAVEHAYVTFQNIERFRGKPVVLHMESVTVNQRDNASLTCRALSDSVPHFQWLRWFPMRTNGSANSLAKGSIESVHYEIENEDKTEQHVIVPESKGKMTDFHAVKLTLVNATKKDEGKYTWIVRNADGYAVEHAYITVQNIDEEKPTEPQNIESATHGAKLRRFNQSQHLTANCALLDAKLRRVASRGSVKRDAQELQELSRRFAPDLKQPPPPRVVKPVGQDEVKLMCNVRDQVNYTWYKNGRKIHQPDDRYFVKTPRYLRITDVVKSDSGLFVCVTSNKYGTTNCTTRLIIEDPTVSPTNVSGAAKPRFIYPDEMAKAKSQYTEGDKFRLTCEATGTPVPTVTWYKGKIIFRGHRSDETITPGLYDFKISFNGVDPKDRGNYTCVVKNSHGSLAHSYVFDVKGTPSVPTKADTESAAPVRDVTRPPPILSTLEIVLFSVGAVFLTLLLIICAVWYCVRLRKRNKRFNVDIPDVKYDAVREGVAIESQRFAPRTASVSSTASALSLMRQRSVRGRLESRLTQVSDIEVPYEEAWEIDRFSLVLSDILGEGAFGRVIRAEAVGLGCTVAVKMLKEDATDQELMDLVSEMKVMKTIGKHKNIINLLGVCTQEGPLFVVVEFAAHGNLRQFLQERRPGLEYADDADYHSPEQLTLQDLMSFFYQVAKGMEFLSSRKCIHRDLAARNILVAEDYVMKIADFGLARNVRDDDYYRKTTDGRLPVKWMALEALIDRVYTSKSDVVVNLTSATFDILPDMSFLSRWYFDRTTSLIFNRWILNCAFCDVLYVSQKN</sequence>
<dbReference type="PRINTS" id="PR00109">
    <property type="entry name" value="TYRKINASE"/>
</dbReference>
<keyword evidence="14" id="KW-1015">Disulfide bond</keyword>
<evidence type="ECO:0000256" key="11">
    <source>
        <dbReference type="ARBA" id="ARBA00022989"/>
    </source>
</evidence>
<dbReference type="PROSITE" id="PS00109">
    <property type="entry name" value="PROTEIN_KINASE_TYR"/>
    <property type="match status" value="1"/>
</dbReference>
<dbReference type="InterPro" id="IPR020635">
    <property type="entry name" value="Tyr_kinase_cat_dom"/>
</dbReference>
<keyword evidence="3" id="KW-0597">Phosphoprotein</keyword>
<feature type="domain" description="Ig-like" evidence="22">
    <location>
        <begin position="1"/>
        <end position="86"/>
    </location>
</feature>
<dbReference type="Proteomes" id="UP000225706">
    <property type="component" value="Unassembled WGS sequence"/>
</dbReference>
<dbReference type="SMART" id="SM00408">
    <property type="entry name" value="IGc2"/>
    <property type="match status" value="5"/>
</dbReference>
<dbReference type="AlphaFoldDB" id="A0A2B4RBN4"/>